<comment type="caution">
    <text evidence="2">The sequence shown here is derived from an EMBL/GenBank/DDBJ whole genome shotgun (WGS) entry which is preliminary data.</text>
</comment>
<protein>
    <submittedName>
        <fullName evidence="2">Uncharacterized protein</fullName>
    </submittedName>
</protein>
<name>A0ABS8NQ98_9XANT</name>
<evidence type="ECO:0000313" key="2">
    <source>
        <dbReference type="EMBL" id="MCD0265224.1"/>
    </source>
</evidence>
<organism evidence="2 3">
    <name type="scientific">Xanthomonas melonis</name>
    <dbReference type="NCBI Taxonomy" id="56456"/>
    <lineage>
        <taxon>Bacteria</taxon>
        <taxon>Pseudomonadati</taxon>
        <taxon>Pseudomonadota</taxon>
        <taxon>Gammaproteobacteria</taxon>
        <taxon>Lysobacterales</taxon>
        <taxon>Lysobacteraceae</taxon>
        <taxon>Xanthomonas</taxon>
    </lineage>
</organism>
<proteinExistence type="predicted"/>
<dbReference type="EMBL" id="JAFFQI010000170">
    <property type="protein sequence ID" value="MCD0265224.1"/>
    <property type="molecule type" value="Genomic_DNA"/>
</dbReference>
<evidence type="ECO:0000256" key="1">
    <source>
        <dbReference type="SAM" id="MobiDB-lite"/>
    </source>
</evidence>
<evidence type="ECO:0000313" key="3">
    <source>
        <dbReference type="Proteomes" id="UP001430396"/>
    </source>
</evidence>
<reference evidence="2" key="1">
    <citation type="submission" date="2021-02" db="EMBL/GenBank/DDBJ databases">
        <title>Copper resistance gene diversity in local Xanthomonas species at agrochemical polluted sites in Trinidad, Trinidad and Tobago.</title>
        <authorList>
            <person name="Ramnarine S.D.B.J."/>
            <person name="Ramsubhag A."/>
            <person name="Jayaraman J."/>
        </authorList>
    </citation>
    <scope>NUCLEOTIDE SEQUENCE</scope>
    <source>
        <strain evidence="2">CaNP6A</strain>
    </source>
</reference>
<feature type="region of interest" description="Disordered" evidence="1">
    <location>
        <begin position="33"/>
        <end position="56"/>
    </location>
</feature>
<gene>
    <name evidence="2" type="ORF">JWH11_01970</name>
</gene>
<dbReference type="Proteomes" id="UP001430396">
    <property type="component" value="Unassembled WGS sequence"/>
</dbReference>
<accession>A0ABS8NQ98</accession>
<dbReference type="RefSeq" id="WP_230434212.1">
    <property type="nucleotide sequence ID" value="NZ_JAFFQH010000156.1"/>
</dbReference>
<sequence>MNEPNKSALVLLRREATELLALFDQLRSEVLPPLPLAEQARDRSAGVADPTARVTN</sequence>
<keyword evidence="3" id="KW-1185">Reference proteome</keyword>